<proteinExistence type="predicted"/>
<evidence type="ECO:0000313" key="1">
    <source>
        <dbReference type="EMBL" id="KAA6384558.1"/>
    </source>
</evidence>
<organism evidence="1 2">
    <name type="scientific">Streblomastix strix</name>
    <dbReference type="NCBI Taxonomy" id="222440"/>
    <lineage>
        <taxon>Eukaryota</taxon>
        <taxon>Metamonada</taxon>
        <taxon>Preaxostyla</taxon>
        <taxon>Oxymonadida</taxon>
        <taxon>Streblomastigidae</taxon>
        <taxon>Streblomastix</taxon>
    </lineage>
</organism>
<sequence length="192" mass="21861">MKCCSVSNPFDSFSSVISYIEKERPNSDGSSVMTLSQTDSDTINIVGCGMNETEMCVGLRFKLRIFLVVMNDYNVSNLGVDLNKAYFNGNEAYQQYLRRYQTPPILLGIRIADEVIEGREIYGCVLSDDPCWTFEFGLQKVSLGIGGNETELIENKTIMISDETDGYDQDQLIELIRKQIPEYENKESIIWR</sequence>
<reference evidence="1 2" key="1">
    <citation type="submission" date="2019-03" db="EMBL/GenBank/DDBJ databases">
        <title>Single cell metagenomics reveals metabolic interactions within the superorganism composed of flagellate Streblomastix strix and complex community of Bacteroidetes bacteria on its surface.</title>
        <authorList>
            <person name="Treitli S.C."/>
            <person name="Kolisko M."/>
            <person name="Husnik F."/>
            <person name="Keeling P."/>
            <person name="Hampl V."/>
        </authorList>
    </citation>
    <scope>NUCLEOTIDE SEQUENCE [LARGE SCALE GENOMIC DNA]</scope>
    <source>
        <strain evidence="1">ST1C</strain>
    </source>
</reference>
<name>A0A5J4VPI1_9EUKA</name>
<accession>A0A5J4VPI1</accession>
<dbReference type="EMBL" id="SNRW01005702">
    <property type="protein sequence ID" value="KAA6384558.1"/>
    <property type="molecule type" value="Genomic_DNA"/>
</dbReference>
<protein>
    <submittedName>
        <fullName evidence="1">Uncharacterized protein</fullName>
    </submittedName>
</protein>
<dbReference type="Proteomes" id="UP000324800">
    <property type="component" value="Unassembled WGS sequence"/>
</dbReference>
<dbReference type="AlphaFoldDB" id="A0A5J4VPI1"/>
<gene>
    <name evidence="1" type="ORF">EZS28_019915</name>
</gene>
<evidence type="ECO:0000313" key="2">
    <source>
        <dbReference type="Proteomes" id="UP000324800"/>
    </source>
</evidence>
<comment type="caution">
    <text evidence="1">The sequence shown here is derived from an EMBL/GenBank/DDBJ whole genome shotgun (WGS) entry which is preliminary data.</text>
</comment>